<keyword evidence="3" id="KW-1185">Reference proteome</keyword>
<dbReference type="AlphaFoldDB" id="A0A165FLX8"/>
<organism evidence="2 3">
    <name type="scientific">Exidia glandulosa HHB12029</name>
    <dbReference type="NCBI Taxonomy" id="1314781"/>
    <lineage>
        <taxon>Eukaryota</taxon>
        <taxon>Fungi</taxon>
        <taxon>Dikarya</taxon>
        <taxon>Basidiomycota</taxon>
        <taxon>Agaricomycotina</taxon>
        <taxon>Agaricomycetes</taxon>
        <taxon>Auriculariales</taxon>
        <taxon>Exidiaceae</taxon>
        <taxon>Exidia</taxon>
    </lineage>
</organism>
<feature type="region of interest" description="Disordered" evidence="1">
    <location>
        <begin position="249"/>
        <end position="281"/>
    </location>
</feature>
<evidence type="ECO:0000313" key="3">
    <source>
        <dbReference type="Proteomes" id="UP000077266"/>
    </source>
</evidence>
<evidence type="ECO:0000256" key="1">
    <source>
        <dbReference type="SAM" id="MobiDB-lite"/>
    </source>
</evidence>
<dbReference type="STRING" id="1314781.A0A165FLX8"/>
<proteinExistence type="predicted"/>
<reference evidence="2 3" key="1">
    <citation type="journal article" date="2016" name="Mol. Biol. Evol.">
        <title>Comparative Genomics of Early-Diverging Mushroom-Forming Fungi Provides Insights into the Origins of Lignocellulose Decay Capabilities.</title>
        <authorList>
            <person name="Nagy L.G."/>
            <person name="Riley R."/>
            <person name="Tritt A."/>
            <person name="Adam C."/>
            <person name="Daum C."/>
            <person name="Floudas D."/>
            <person name="Sun H."/>
            <person name="Yadav J.S."/>
            <person name="Pangilinan J."/>
            <person name="Larsson K.H."/>
            <person name="Matsuura K."/>
            <person name="Barry K."/>
            <person name="Labutti K."/>
            <person name="Kuo R."/>
            <person name="Ohm R.A."/>
            <person name="Bhattacharya S.S."/>
            <person name="Shirouzu T."/>
            <person name="Yoshinaga Y."/>
            <person name="Martin F.M."/>
            <person name="Grigoriev I.V."/>
            <person name="Hibbett D.S."/>
        </authorList>
    </citation>
    <scope>NUCLEOTIDE SEQUENCE [LARGE SCALE GENOMIC DNA]</scope>
    <source>
        <strain evidence="2 3">HHB12029</strain>
    </source>
</reference>
<dbReference type="InParanoid" id="A0A165FLX8"/>
<sequence length="281" mass="30160">MDTRARDIRARLAALSPSSSGSTTPTVRDSDRSEPEDESLVLDDLVRIGEASRLRRRGALRLDLSTASTSTSTAGSDEQLAGLVAAVNQATTDEAFTYRVYCGTRIWSSGVASTSTSAPAPCPLPEPLPMDDYSYSPTQQDDDERWTGCRALIHESAAPSTRDGTWLARGPAQPGVVRLDAAYFERGGRRIRRPCGCTGDGVGCRVCGNALGSIWRPCARHMALFPHGSGSVYSFFTNATDSEPPFIFPPPVVPPPPLNSPHEPLPTSPMLLELDLESPKS</sequence>
<gene>
    <name evidence="2" type="ORF">EXIGLDRAFT_751290</name>
</gene>
<feature type="region of interest" description="Disordered" evidence="1">
    <location>
        <begin position="1"/>
        <end position="39"/>
    </location>
</feature>
<feature type="compositionally biased region" description="Basic and acidic residues" evidence="1">
    <location>
        <begin position="1"/>
        <end position="10"/>
    </location>
</feature>
<dbReference type="OrthoDB" id="3270840at2759"/>
<feature type="compositionally biased region" description="Pro residues" evidence="1">
    <location>
        <begin position="249"/>
        <end position="267"/>
    </location>
</feature>
<protein>
    <submittedName>
        <fullName evidence="2">Uncharacterized protein</fullName>
    </submittedName>
</protein>
<dbReference type="Proteomes" id="UP000077266">
    <property type="component" value="Unassembled WGS sequence"/>
</dbReference>
<name>A0A165FLX8_EXIGL</name>
<dbReference type="EMBL" id="KV426079">
    <property type="protein sequence ID" value="KZV89208.1"/>
    <property type="molecule type" value="Genomic_DNA"/>
</dbReference>
<accession>A0A165FLX8</accession>
<feature type="compositionally biased region" description="Low complexity" evidence="1">
    <location>
        <begin position="11"/>
        <end position="26"/>
    </location>
</feature>
<evidence type="ECO:0000313" key="2">
    <source>
        <dbReference type="EMBL" id="KZV89208.1"/>
    </source>
</evidence>